<dbReference type="AlphaFoldDB" id="A0A2Z6RS10"/>
<reference evidence="3 4" key="1">
    <citation type="submission" date="2017-11" db="EMBL/GenBank/DDBJ databases">
        <title>The genome of Rhizophagus clarus HR1 reveals common genetic basis of auxotrophy among arbuscular mycorrhizal fungi.</title>
        <authorList>
            <person name="Kobayashi Y."/>
        </authorList>
    </citation>
    <scope>NUCLEOTIDE SEQUENCE [LARGE SCALE GENOMIC DNA]</scope>
    <source>
        <strain evidence="3 4">HR1</strain>
    </source>
</reference>
<organism evidence="3 4">
    <name type="scientific">Rhizophagus clarus</name>
    <dbReference type="NCBI Taxonomy" id="94130"/>
    <lineage>
        <taxon>Eukaryota</taxon>
        <taxon>Fungi</taxon>
        <taxon>Fungi incertae sedis</taxon>
        <taxon>Mucoromycota</taxon>
        <taxon>Glomeromycotina</taxon>
        <taxon>Glomeromycetes</taxon>
        <taxon>Glomerales</taxon>
        <taxon>Glomeraceae</taxon>
        <taxon>Rhizophagus</taxon>
    </lineage>
</organism>
<dbReference type="Proteomes" id="UP000247702">
    <property type="component" value="Unassembled WGS sequence"/>
</dbReference>
<protein>
    <submittedName>
        <fullName evidence="3">Uncharacterized protein</fullName>
    </submittedName>
</protein>
<keyword evidence="4" id="KW-1185">Reference proteome</keyword>
<accession>A0A2Z6RS10</accession>
<feature type="compositionally biased region" description="Acidic residues" evidence="1">
    <location>
        <begin position="64"/>
        <end position="79"/>
    </location>
</feature>
<gene>
    <name evidence="2" type="ORF">RclHR1_00640021</name>
    <name evidence="3" type="ORF">RclHR1_00640024</name>
</gene>
<dbReference type="EMBL" id="BEXD01004026">
    <property type="protein sequence ID" value="GBC05733.1"/>
    <property type="molecule type" value="Genomic_DNA"/>
</dbReference>
<comment type="caution">
    <text evidence="3">The sequence shown here is derived from an EMBL/GenBank/DDBJ whole genome shotgun (WGS) entry which is preliminary data.</text>
</comment>
<evidence type="ECO:0000256" key="1">
    <source>
        <dbReference type="SAM" id="MobiDB-lite"/>
    </source>
</evidence>
<evidence type="ECO:0000313" key="3">
    <source>
        <dbReference type="EMBL" id="GBC05736.1"/>
    </source>
</evidence>
<evidence type="ECO:0000313" key="4">
    <source>
        <dbReference type="Proteomes" id="UP000247702"/>
    </source>
</evidence>
<sequence>MFAMLRSEAEHERKTCKQIMFTELRSEAEHYHQHIRTIIQKLLPSWGGLTPVPPELPESSELPVPEEEPETDSEGDSEYETALVYQNNDTRWYSAIWRFLFWKKQDWFLIKANPNETLQETHKGYNEKASAIAW</sequence>
<feature type="region of interest" description="Disordered" evidence="1">
    <location>
        <begin position="50"/>
        <end position="80"/>
    </location>
</feature>
<name>A0A2Z6RS10_9GLOM</name>
<dbReference type="EMBL" id="BEXD01004026">
    <property type="protein sequence ID" value="GBC05736.1"/>
    <property type="molecule type" value="Genomic_DNA"/>
</dbReference>
<proteinExistence type="predicted"/>
<evidence type="ECO:0000313" key="2">
    <source>
        <dbReference type="EMBL" id="GBC05733.1"/>
    </source>
</evidence>